<accession>H3BDT6</accession>
<evidence type="ECO:0000313" key="2">
    <source>
        <dbReference type="Proteomes" id="UP000008672"/>
    </source>
</evidence>
<dbReference type="Proteomes" id="UP000008672">
    <property type="component" value="Unassembled WGS sequence"/>
</dbReference>
<dbReference type="AlphaFoldDB" id="H3BDT6"/>
<reference evidence="1" key="2">
    <citation type="submission" date="2025-08" db="UniProtKB">
        <authorList>
            <consortium name="Ensembl"/>
        </authorList>
    </citation>
    <scope>IDENTIFICATION</scope>
</reference>
<reference evidence="2" key="1">
    <citation type="submission" date="2011-08" db="EMBL/GenBank/DDBJ databases">
        <title>The draft genome of Latimeria chalumnae.</title>
        <authorList>
            <person name="Di Palma F."/>
            <person name="Alfoldi J."/>
            <person name="Johnson J."/>
            <person name="Berlin A."/>
            <person name="Gnerre S."/>
            <person name="Jaffe D."/>
            <person name="MacCallum I."/>
            <person name="Young S."/>
            <person name="Walker B.J."/>
            <person name="Lander E."/>
            <person name="Lindblad-Toh K."/>
        </authorList>
    </citation>
    <scope>NUCLEOTIDE SEQUENCE [LARGE SCALE GENOMIC DNA]</scope>
    <source>
        <strain evidence="2">Wild caught</strain>
    </source>
</reference>
<dbReference type="STRING" id="7897.ENSLACP00000020057"/>
<keyword evidence="2" id="KW-1185">Reference proteome</keyword>
<sequence>QIQLFTSLSLYLPFFEWIIGGDFNCPLDTHTDRSSPVPLPLLHTAKAILAYMTDYGPIDSWCHLHPTSREYSFYSHAHQTFSRIDFFIGFHKMIACDFLSHFILDHSPICIQLKAPDDSHTSFRWRFNSHLLTRDDFIRELRSVISEFFQFNKSPPSSHDVIWEAFKATIRGKIIAYLVACKKSFQKQMSDLEIELRRAETNHYKTNSTETREQVALRQHELNALSNSRVEKASLHVVVDKAGKLLTWQLRCEKTERFIPSIQVSDTTTSCFPEIINKSFTDYYSSLYSTQYDVRVSKGPMISFLDKLNLPTLSEDAKILLNSSLGLSKILAEPLAIALHSTP</sequence>
<name>H3BDT6_LATCH</name>
<evidence type="ECO:0008006" key="3">
    <source>
        <dbReference type="Google" id="ProtNLM"/>
    </source>
</evidence>
<dbReference type="HOGENOM" id="CLU_000680_2_1_1"/>
<dbReference type="EMBL" id="AFYH01022890">
    <property type="status" value="NOT_ANNOTATED_CDS"/>
    <property type="molecule type" value="Genomic_DNA"/>
</dbReference>
<dbReference type="Gene3D" id="3.60.10.10">
    <property type="entry name" value="Endonuclease/exonuclease/phosphatase"/>
    <property type="match status" value="1"/>
</dbReference>
<proteinExistence type="predicted"/>
<dbReference type="Bgee" id="ENSLACG00000017629">
    <property type="expression patterns" value="Expressed in chordate pharynx"/>
</dbReference>
<reference evidence="1" key="3">
    <citation type="submission" date="2025-09" db="UniProtKB">
        <authorList>
            <consortium name="Ensembl"/>
        </authorList>
    </citation>
    <scope>IDENTIFICATION</scope>
</reference>
<dbReference type="InterPro" id="IPR036691">
    <property type="entry name" value="Endo/exonu/phosph_ase_sf"/>
</dbReference>
<dbReference type="SUPFAM" id="SSF56219">
    <property type="entry name" value="DNase I-like"/>
    <property type="match status" value="1"/>
</dbReference>
<dbReference type="Ensembl" id="ENSLACT00000020195.1">
    <property type="protein sequence ID" value="ENSLACP00000020057.1"/>
    <property type="gene ID" value="ENSLACG00000017629.1"/>
</dbReference>
<protein>
    <recommendedName>
        <fullName evidence="3">Endonuclease/exonuclease/phosphatase domain-containing protein</fullName>
    </recommendedName>
</protein>
<organism evidence="1 2">
    <name type="scientific">Latimeria chalumnae</name>
    <name type="common">Coelacanth</name>
    <dbReference type="NCBI Taxonomy" id="7897"/>
    <lineage>
        <taxon>Eukaryota</taxon>
        <taxon>Metazoa</taxon>
        <taxon>Chordata</taxon>
        <taxon>Craniata</taxon>
        <taxon>Vertebrata</taxon>
        <taxon>Euteleostomi</taxon>
        <taxon>Coelacanthiformes</taxon>
        <taxon>Coelacanthidae</taxon>
        <taxon>Latimeria</taxon>
    </lineage>
</organism>
<dbReference type="InParanoid" id="H3BDT6"/>
<evidence type="ECO:0000313" key="1">
    <source>
        <dbReference type="Ensembl" id="ENSLACP00000020057.1"/>
    </source>
</evidence>
<dbReference type="GeneTree" id="ENSGT01150000289021"/>